<dbReference type="RefSeq" id="XP_016632941.1">
    <property type="nucleotide sequence ID" value="XM_016775782.1"/>
</dbReference>
<dbReference type="InterPro" id="IPR005829">
    <property type="entry name" value="Sugar_transporter_CS"/>
</dbReference>
<dbReference type="AlphaFoldDB" id="A0A0D2KQ09"/>
<dbReference type="EMBL" id="KN848070">
    <property type="protein sequence ID" value="KIX98818.1"/>
    <property type="molecule type" value="Genomic_DNA"/>
</dbReference>
<dbReference type="InterPro" id="IPR005828">
    <property type="entry name" value="MFS_sugar_transport-like"/>
</dbReference>
<evidence type="ECO:0000256" key="7">
    <source>
        <dbReference type="RuleBase" id="RU003346"/>
    </source>
</evidence>
<organism evidence="11 12">
    <name type="scientific">Fonsecaea multimorphosa CBS 102226</name>
    <dbReference type="NCBI Taxonomy" id="1442371"/>
    <lineage>
        <taxon>Eukaryota</taxon>
        <taxon>Fungi</taxon>
        <taxon>Dikarya</taxon>
        <taxon>Ascomycota</taxon>
        <taxon>Pezizomycotina</taxon>
        <taxon>Eurotiomycetes</taxon>
        <taxon>Chaetothyriomycetidae</taxon>
        <taxon>Chaetothyriales</taxon>
        <taxon>Herpotrichiellaceae</taxon>
        <taxon>Fonsecaea</taxon>
    </lineage>
</organism>
<dbReference type="PROSITE" id="PS50850">
    <property type="entry name" value="MFS"/>
    <property type="match status" value="1"/>
</dbReference>
<reference evidence="11 12" key="1">
    <citation type="submission" date="2015-01" db="EMBL/GenBank/DDBJ databases">
        <title>The Genome Sequence of Fonsecaea multimorphosa CBS 102226.</title>
        <authorList>
            <consortium name="The Broad Institute Genomics Platform"/>
            <person name="Cuomo C."/>
            <person name="de Hoog S."/>
            <person name="Gorbushina A."/>
            <person name="Stielow B."/>
            <person name="Teixiera M."/>
            <person name="Abouelleil A."/>
            <person name="Chapman S.B."/>
            <person name="Priest M."/>
            <person name="Young S.K."/>
            <person name="Wortman J."/>
            <person name="Nusbaum C."/>
            <person name="Birren B."/>
        </authorList>
    </citation>
    <scope>NUCLEOTIDE SEQUENCE [LARGE SCALE GENOMIC DNA]</scope>
    <source>
        <strain evidence="11 12">CBS 102226</strain>
    </source>
</reference>
<dbReference type="Gene3D" id="1.20.1250.20">
    <property type="entry name" value="MFS general substrate transporter like domains"/>
    <property type="match status" value="1"/>
</dbReference>
<evidence type="ECO:0000256" key="8">
    <source>
        <dbReference type="SAM" id="MobiDB-lite"/>
    </source>
</evidence>
<keyword evidence="6 9" id="KW-0472">Membrane</keyword>
<feature type="transmembrane region" description="Helical" evidence="9">
    <location>
        <begin position="315"/>
        <end position="336"/>
    </location>
</feature>
<evidence type="ECO:0000256" key="2">
    <source>
        <dbReference type="ARBA" id="ARBA00010992"/>
    </source>
</evidence>
<feature type="transmembrane region" description="Helical" evidence="9">
    <location>
        <begin position="418"/>
        <end position="436"/>
    </location>
</feature>
<dbReference type="Proteomes" id="UP000053411">
    <property type="component" value="Unassembled WGS sequence"/>
</dbReference>
<dbReference type="InterPro" id="IPR050360">
    <property type="entry name" value="MFS_Sugar_Transporters"/>
</dbReference>
<dbReference type="PANTHER" id="PTHR48022:SF11">
    <property type="entry name" value="MONOSACCHARIDE TRANSPORTER (HXT8), PUTATIVE (AFU_ORTHOLOGUE AFUA_2G08120)-RELATED"/>
    <property type="match status" value="1"/>
</dbReference>
<keyword evidence="4 9" id="KW-0812">Transmembrane</keyword>
<dbReference type="GO" id="GO:0016020">
    <property type="term" value="C:membrane"/>
    <property type="evidence" value="ECO:0007669"/>
    <property type="project" value="UniProtKB-SubCell"/>
</dbReference>
<dbReference type="FunFam" id="1.20.1250.20:FF:001515">
    <property type="entry name" value="Uncharacterized protein"/>
    <property type="match status" value="1"/>
</dbReference>
<feature type="transmembrane region" description="Helical" evidence="9">
    <location>
        <begin position="192"/>
        <end position="209"/>
    </location>
</feature>
<dbReference type="Pfam" id="PF00083">
    <property type="entry name" value="Sugar_tr"/>
    <property type="match status" value="1"/>
</dbReference>
<accession>A0A0D2KQ09</accession>
<feature type="transmembrane region" description="Helical" evidence="9">
    <location>
        <begin position="66"/>
        <end position="86"/>
    </location>
</feature>
<evidence type="ECO:0000256" key="9">
    <source>
        <dbReference type="SAM" id="Phobius"/>
    </source>
</evidence>
<dbReference type="SUPFAM" id="SSF103473">
    <property type="entry name" value="MFS general substrate transporter"/>
    <property type="match status" value="1"/>
</dbReference>
<evidence type="ECO:0000256" key="5">
    <source>
        <dbReference type="ARBA" id="ARBA00022989"/>
    </source>
</evidence>
<keyword evidence="3 7" id="KW-0813">Transport</keyword>
<gene>
    <name evidence="11" type="ORF">Z520_05279</name>
</gene>
<comment type="similarity">
    <text evidence="2 7">Belongs to the major facilitator superfamily. Sugar transporter (TC 2.A.1.1) family.</text>
</comment>
<dbReference type="VEuPathDB" id="FungiDB:Z520_05279"/>
<evidence type="ECO:0000256" key="4">
    <source>
        <dbReference type="ARBA" id="ARBA00022692"/>
    </source>
</evidence>
<evidence type="ECO:0000256" key="3">
    <source>
        <dbReference type="ARBA" id="ARBA00022448"/>
    </source>
</evidence>
<feature type="domain" description="Major facilitator superfamily (MFS) profile" evidence="10">
    <location>
        <begin position="19"/>
        <end position="471"/>
    </location>
</feature>
<keyword evidence="12" id="KW-1185">Reference proteome</keyword>
<dbReference type="PROSITE" id="PS00216">
    <property type="entry name" value="SUGAR_TRANSPORT_1"/>
    <property type="match status" value="1"/>
</dbReference>
<evidence type="ECO:0000256" key="6">
    <source>
        <dbReference type="ARBA" id="ARBA00023136"/>
    </source>
</evidence>
<proteinExistence type="inferred from homology"/>
<keyword evidence="5 9" id="KW-1133">Transmembrane helix</keyword>
<evidence type="ECO:0000313" key="12">
    <source>
        <dbReference type="Proteomes" id="UP000053411"/>
    </source>
</evidence>
<feature type="transmembrane region" description="Helical" evidence="9">
    <location>
        <begin position="155"/>
        <end position="180"/>
    </location>
</feature>
<dbReference type="InterPro" id="IPR036259">
    <property type="entry name" value="MFS_trans_sf"/>
</dbReference>
<dbReference type="OrthoDB" id="6612291at2759"/>
<feature type="transmembrane region" description="Helical" evidence="9">
    <location>
        <begin position="122"/>
        <end position="143"/>
    </location>
</feature>
<name>A0A0D2KQ09_9EURO</name>
<dbReference type="GeneID" id="27711025"/>
<evidence type="ECO:0000259" key="10">
    <source>
        <dbReference type="PROSITE" id="PS50850"/>
    </source>
</evidence>
<dbReference type="PANTHER" id="PTHR48022">
    <property type="entry name" value="PLASTIDIC GLUCOSE TRANSPORTER 4"/>
    <property type="match status" value="1"/>
</dbReference>
<feature type="region of interest" description="Disordered" evidence="8">
    <location>
        <begin position="508"/>
        <end position="546"/>
    </location>
</feature>
<evidence type="ECO:0000256" key="1">
    <source>
        <dbReference type="ARBA" id="ARBA00004141"/>
    </source>
</evidence>
<feature type="transmembrane region" description="Helical" evidence="9">
    <location>
        <begin position="278"/>
        <end position="295"/>
    </location>
</feature>
<feature type="transmembrane region" description="Helical" evidence="9">
    <location>
        <begin position="343"/>
        <end position="364"/>
    </location>
</feature>
<dbReference type="InterPro" id="IPR003663">
    <property type="entry name" value="Sugar/inositol_transpt"/>
</dbReference>
<dbReference type="InterPro" id="IPR020846">
    <property type="entry name" value="MFS_dom"/>
</dbReference>
<feature type="transmembrane region" description="Helical" evidence="9">
    <location>
        <begin position="384"/>
        <end position="406"/>
    </location>
</feature>
<feature type="compositionally biased region" description="Basic and acidic residues" evidence="8">
    <location>
        <begin position="518"/>
        <end position="546"/>
    </location>
</feature>
<feature type="transmembrane region" description="Helical" evidence="9">
    <location>
        <begin position="448"/>
        <end position="467"/>
    </location>
</feature>
<protein>
    <recommendedName>
        <fullName evidence="10">Major facilitator superfamily (MFS) profile domain-containing protein</fullName>
    </recommendedName>
</protein>
<sequence>MAKDYKPGKQWNWYNFWICLAVGFFGQMAFGTPSAIIGTTLAQPAFLIYMGLLDPETEELTANANSLIGATSGVFQAGAFFGVLVGSWVMDKYGRKAGVMYCVILSIIGSTLLAAAQNIAMFITFRFFSGAGSWSMNALIPVYSAELAPPKLRGLFVGMNGMGITVGYAMASYMGLAFYYSPHPAVQWRGPLGLALVWPIFMLVTLLFVPESPRWLLMVGRVEEARKITMKLHHIKGDPDQEYARGEFYQMQKQTEFDMKLDSSWKAVFTKPNYRKRAVLAIGFAFIGQSTAVLIINNYGPTVYKALGYDTLNQLILQCGWITMGIPANLIGAILMDRVGRKPLMLTGVIGCCACLIVEAAMIAQFASPVPAVDPNRAGLRAGVAAFYVFLLFYGCGIDVAGFVYYGEIWPNHLRAKGVALAVGTIAISDLVYLQAASTAFANIGWKFFLLFIILSGLGAVWVWVFLPETKGVPLEEMAVLFGDSEEVVVFSENIHVDHTTHELVVDPRGESSISQAGEHEGTKHRVPHVPDNEKAQESVVDHVSA</sequence>
<comment type="subcellular location">
    <subcellularLocation>
        <location evidence="1">Membrane</location>
        <topology evidence="1">Multi-pass membrane protein</topology>
    </subcellularLocation>
</comment>
<dbReference type="NCBIfam" id="TIGR00879">
    <property type="entry name" value="SP"/>
    <property type="match status" value="1"/>
</dbReference>
<dbReference type="GO" id="GO:0005351">
    <property type="term" value="F:carbohydrate:proton symporter activity"/>
    <property type="evidence" value="ECO:0007669"/>
    <property type="project" value="TreeGrafter"/>
</dbReference>
<feature type="transmembrane region" description="Helical" evidence="9">
    <location>
        <begin position="98"/>
        <end position="116"/>
    </location>
</feature>
<evidence type="ECO:0000313" key="11">
    <source>
        <dbReference type="EMBL" id="KIX98818.1"/>
    </source>
</evidence>